<feature type="compositionally biased region" description="Acidic residues" evidence="1">
    <location>
        <begin position="49"/>
        <end position="73"/>
    </location>
</feature>
<organism evidence="2">
    <name type="scientific">Halobacterium sp. NMX12-1</name>
    <dbReference type="NCBI Taxonomy" id="3166650"/>
    <lineage>
        <taxon>Archaea</taxon>
        <taxon>Methanobacteriati</taxon>
        <taxon>Methanobacteriota</taxon>
        <taxon>Stenosarchaea group</taxon>
        <taxon>Halobacteria</taxon>
        <taxon>Halobacteriales</taxon>
        <taxon>Halobacteriaceae</taxon>
        <taxon>Halobacterium</taxon>
    </lineage>
</organism>
<dbReference type="RefSeq" id="WP_353634611.1">
    <property type="nucleotide sequence ID" value="NZ_CP159204.1"/>
</dbReference>
<reference evidence="2" key="1">
    <citation type="submission" date="2024-06" db="EMBL/GenBank/DDBJ databases">
        <title>Genome Sequence of an extremely halophilic archaeon isolated from Permian era halite, Salado Formation, Carlsbad, New Mexico: Halobacterium sp. strain NMX12-1.</title>
        <authorList>
            <person name="Sotoa L."/>
            <person name="DasSarma P."/>
            <person name="Anton B.P."/>
            <person name="Vincze T."/>
            <person name="Verma I."/>
            <person name="Eralp B."/>
            <person name="Powers D.W."/>
            <person name="Dozier B.L."/>
            <person name="Roberts R.J."/>
            <person name="DasSarma S."/>
        </authorList>
    </citation>
    <scope>NUCLEOTIDE SEQUENCE</scope>
    <source>
        <strain evidence="2">NMX12-1</strain>
    </source>
</reference>
<feature type="region of interest" description="Disordered" evidence="1">
    <location>
        <begin position="1"/>
        <end position="94"/>
    </location>
</feature>
<evidence type="ECO:0000256" key="1">
    <source>
        <dbReference type="SAM" id="MobiDB-lite"/>
    </source>
</evidence>
<feature type="compositionally biased region" description="Acidic residues" evidence="1">
    <location>
        <begin position="13"/>
        <end position="39"/>
    </location>
</feature>
<evidence type="ECO:0000313" key="2">
    <source>
        <dbReference type="EMBL" id="XCF16866.1"/>
    </source>
</evidence>
<protein>
    <submittedName>
        <fullName evidence="2">Uncharacterized protein</fullName>
    </submittedName>
</protein>
<gene>
    <name evidence="2" type="ORF">ABSL23_02330</name>
</gene>
<dbReference type="GeneID" id="91107949"/>
<dbReference type="KEGG" id="hanx:ABSL23_02330"/>
<name>A0AAU8CD98_9EURY</name>
<accession>A0AAU8CD98</accession>
<dbReference type="AlphaFoldDB" id="A0AAU8CD98"/>
<proteinExistence type="predicted"/>
<dbReference type="EMBL" id="CP159204">
    <property type="protein sequence ID" value="XCF16866.1"/>
    <property type="molecule type" value="Genomic_DNA"/>
</dbReference>
<sequence length="186" mass="19755">MSDAEQAQKAEGAEEQPEASETSENDSGEQPDIDPDEQADMGGLADLAEQVEEEAGAEVKDDQEDSDTDDDSEDRNLATGDTAAPGGSTTNWGDLYVGTVTTGLNAVIDEYGHDDADHISEDLARDLHLDEYVDDWMAEQGKAEMDPAQGMLIATAALAMTVLVSRTDLPSKALSKAKSDDSDDDV</sequence>
<feature type="compositionally biased region" description="Basic and acidic residues" evidence="1">
    <location>
        <begin position="1"/>
        <end position="12"/>
    </location>
</feature>